<organism evidence="2">
    <name type="scientific">Opuntia streptacantha</name>
    <name type="common">Prickly pear cactus</name>
    <name type="synonym">Opuntia cardona</name>
    <dbReference type="NCBI Taxonomy" id="393608"/>
    <lineage>
        <taxon>Eukaryota</taxon>
        <taxon>Viridiplantae</taxon>
        <taxon>Streptophyta</taxon>
        <taxon>Embryophyta</taxon>
        <taxon>Tracheophyta</taxon>
        <taxon>Spermatophyta</taxon>
        <taxon>Magnoliopsida</taxon>
        <taxon>eudicotyledons</taxon>
        <taxon>Gunneridae</taxon>
        <taxon>Pentapetalae</taxon>
        <taxon>Caryophyllales</taxon>
        <taxon>Cactineae</taxon>
        <taxon>Cactaceae</taxon>
        <taxon>Opuntioideae</taxon>
        <taxon>Opuntia</taxon>
    </lineage>
</organism>
<feature type="compositionally biased region" description="Basic residues" evidence="1">
    <location>
        <begin position="1"/>
        <end position="13"/>
    </location>
</feature>
<accession>A0A7C9AA04</accession>
<feature type="region of interest" description="Disordered" evidence="1">
    <location>
        <begin position="1"/>
        <end position="23"/>
    </location>
</feature>
<proteinExistence type="predicted"/>
<evidence type="ECO:0000313" key="2">
    <source>
        <dbReference type="EMBL" id="MBA4661153.1"/>
    </source>
</evidence>
<dbReference type="AlphaFoldDB" id="A0A7C9AA04"/>
<reference evidence="2" key="1">
    <citation type="journal article" date="2013" name="J. Plant Res.">
        <title>Effect of fungi and light on seed germination of three Opuntia species from semiarid lands of central Mexico.</title>
        <authorList>
            <person name="Delgado-Sanchez P."/>
            <person name="Jimenez-Bremont J.F."/>
            <person name="Guerrero-Gonzalez Mde L."/>
            <person name="Flores J."/>
        </authorList>
    </citation>
    <scope>NUCLEOTIDE SEQUENCE</scope>
    <source>
        <tissue evidence="2">Cladode</tissue>
    </source>
</reference>
<reference evidence="2" key="2">
    <citation type="submission" date="2020-07" db="EMBL/GenBank/DDBJ databases">
        <authorList>
            <person name="Vera ALvarez R."/>
            <person name="Arias-Moreno D.M."/>
            <person name="Jimenez-Jacinto V."/>
            <person name="Jimenez-Bremont J.F."/>
            <person name="Swaminathan K."/>
            <person name="Moose S.P."/>
            <person name="Guerrero-Gonzalez M.L."/>
            <person name="Marino-Ramirez L."/>
            <person name="Landsman D."/>
            <person name="Rodriguez-Kessler M."/>
            <person name="Delgado-Sanchez P."/>
        </authorList>
    </citation>
    <scope>NUCLEOTIDE SEQUENCE</scope>
    <source>
        <tissue evidence="2">Cladode</tissue>
    </source>
</reference>
<sequence>MCRKPNRRKRRRKETGSRGRTAWTHDHASLTTGQPWCSLAGTILMLLERCVLSYFWTLGFALDLPVLGLLGLLFNLSSLGLASTHIFLLKLGPNHANLQS</sequence>
<dbReference type="EMBL" id="GISG01211038">
    <property type="protein sequence ID" value="MBA4661153.1"/>
    <property type="molecule type" value="Transcribed_RNA"/>
</dbReference>
<name>A0A7C9AA04_OPUST</name>
<evidence type="ECO:0000256" key="1">
    <source>
        <dbReference type="SAM" id="MobiDB-lite"/>
    </source>
</evidence>
<protein>
    <submittedName>
        <fullName evidence="2">Uncharacterized protein</fullName>
    </submittedName>
</protein>